<proteinExistence type="predicted"/>
<dbReference type="NCBIfam" id="NF033788">
    <property type="entry name" value="HTH_metalloreg"/>
    <property type="match status" value="1"/>
</dbReference>
<organism evidence="5 6">
    <name type="scientific">Alkalibacillus salilacus</name>
    <dbReference type="NCBI Taxonomy" id="284582"/>
    <lineage>
        <taxon>Bacteria</taxon>
        <taxon>Bacillati</taxon>
        <taxon>Bacillota</taxon>
        <taxon>Bacilli</taxon>
        <taxon>Bacillales</taxon>
        <taxon>Bacillaceae</taxon>
        <taxon>Alkalibacillus</taxon>
    </lineage>
</organism>
<dbReference type="InterPro" id="IPR011991">
    <property type="entry name" value="ArsR-like_HTH"/>
</dbReference>
<dbReference type="CDD" id="cd00090">
    <property type="entry name" value="HTH_ARSR"/>
    <property type="match status" value="1"/>
</dbReference>
<sequence length="335" mass="38688">MKYTVTFLTMNDYLMFLYRLANSGNEEMDDRLQSIIQNNEVEKWLRDIQASLPSSLMDELKVFFQADSMMALSLVPTLYKQGALESLAGLTKGVESLNDNVIQQVVTTTGFIDEKVEKQSVEKRIQSLAVPEQEKWKLLYFVSNPEELKQRLVSLLNNMWSYYEEHQSMIETLGHEAEETFQSEEYQQFAMDLAEQYVVNTGDPKQLIAMPSYSSNLGFSVMEGDGVILLTVGMARYQMIRKFHNDKEVLELLKLLTDERRFQMLRLLKKRPHYGYEIAQALGVSNSTVSHHLALLLNQGFVKSDRDENKVYYTLNQAELKQVIEALNQLFLGEE</sequence>
<dbReference type="InterPro" id="IPR036388">
    <property type="entry name" value="WH-like_DNA-bd_sf"/>
</dbReference>
<evidence type="ECO:0000313" key="5">
    <source>
        <dbReference type="EMBL" id="MDQ0158094.1"/>
    </source>
</evidence>
<dbReference type="PANTHER" id="PTHR33154">
    <property type="entry name" value="TRANSCRIPTIONAL REGULATOR, ARSR FAMILY"/>
    <property type="match status" value="1"/>
</dbReference>
<evidence type="ECO:0000259" key="4">
    <source>
        <dbReference type="PROSITE" id="PS50987"/>
    </source>
</evidence>
<keyword evidence="3" id="KW-0804">Transcription</keyword>
<evidence type="ECO:0000256" key="3">
    <source>
        <dbReference type="ARBA" id="ARBA00023163"/>
    </source>
</evidence>
<dbReference type="InterPro" id="IPR001845">
    <property type="entry name" value="HTH_ArsR_DNA-bd_dom"/>
</dbReference>
<name>A0ABT9VAV2_9BACI</name>
<keyword evidence="2" id="KW-0238">DNA-binding</keyword>
<accession>A0ABT9VAV2</accession>
<dbReference type="Gene3D" id="1.10.10.10">
    <property type="entry name" value="Winged helix-like DNA-binding domain superfamily/Winged helix DNA-binding domain"/>
    <property type="match status" value="1"/>
</dbReference>
<dbReference type="EMBL" id="JAUSTQ010000001">
    <property type="protein sequence ID" value="MDQ0158094.1"/>
    <property type="molecule type" value="Genomic_DNA"/>
</dbReference>
<dbReference type="InterPro" id="IPR036390">
    <property type="entry name" value="WH_DNA-bd_sf"/>
</dbReference>
<dbReference type="PROSITE" id="PS50987">
    <property type="entry name" value="HTH_ARSR_2"/>
    <property type="match status" value="1"/>
</dbReference>
<dbReference type="InterPro" id="IPR051081">
    <property type="entry name" value="HTH_MetalResp_TranReg"/>
</dbReference>
<dbReference type="Proteomes" id="UP001224359">
    <property type="component" value="Unassembled WGS sequence"/>
</dbReference>
<gene>
    <name evidence="5" type="ORF">J2S77_000044</name>
</gene>
<evidence type="ECO:0000313" key="6">
    <source>
        <dbReference type="Proteomes" id="UP001224359"/>
    </source>
</evidence>
<dbReference type="PRINTS" id="PR00778">
    <property type="entry name" value="HTHARSR"/>
</dbReference>
<keyword evidence="6" id="KW-1185">Reference proteome</keyword>
<protein>
    <submittedName>
        <fullName evidence="5">Transcriptional regulator</fullName>
    </submittedName>
</protein>
<dbReference type="PANTHER" id="PTHR33154:SF33">
    <property type="entry name" value="TRANSCRIPTIONAL REPRESSOR SDPR"/>
    <property type="match status" value="1"/>
</dbReference>
<dbReference type="RefSeq" id="WP_306973536.1">
    <property type="nucleotide sequence ID" value="NZ_JAUSTQ010000001.1"/>
</dbReference>
<dbReference type="Pfam" id="PF01022">
    <property type="entry name" value="HTH_5"/>
    <property type="match status" value="1"/>
</dbReference>
<evidence type="ECO:0000256" key="2">
    <source>
        <dbReference type="ARBA" id="ARBA00023125"/>
    </source>
</evidence>
<evidence type="ECO:0000256" key="1">
    <source>
        <dbReference type="ARBA" id="ARBA00023015"/>
    </source>
</evidence>
<feature type="domain" description="HTH arsR-type" evidence="4">
    <location>
        <begin position="241"/>
        <end position="335"/>
    </location>
</feature>
<reference evidence="5 6" key="1">
    <citation type="submission" date="2023-07" db="EMBL/GenBank/DDBJ databases">
        <title>Genomic Encyclopedia of Type Strains, Phase IV (KMG-IV): sequencing the most valuable type-strain genomes for metagenomic binning, comparative biology and taxonomic classification.</title>
        <authorList>
            <person name="Goeker M."/>
        </authorList>
    </citation>
    <scope>NUCLEOTIDE SEQUENCE [LARGE SCALE GENOMIC DNA]</scope>
    <source>
        <strain evidence="5 6">DSM 16460</strain>
    </source>
</reference>
<keyword evidence="1" id="KW-0805">Transcription regulation</keyword>
<dbReference type="SMART" id="SM00418">
    <property type="entry name" value="HTH_ARSR"/>
    <property type="match status" value="1"/>
</dbReference>
<dbReference type="SUPFAM" id="SSF46785">
    <property type="entry name" value="Winged helix' DNA-binding domain"/>
    <property type="match status" value="1"/>
</dbReference>
<comment type="caution">
    <text evidence="5">The sequence shown here is derived from an EMBL/GenBank/DDBJ whole genome shotgun (WGS) entry which is preliminary data.</text>
</comment>